<dbReference type="AlphaFoldDB" id="A0A1B2DMR7"/>
<accession>A0A1B2DMR7</accession>
<dbReference type="Pfam" id="PF14078">
    <property type="entry name" value="DUF4259"/>
    <property type="match status" value="1"/>
</dbReference>
<gene>
    <name evidence="1" type="ORF">BBD42_22700</name>
</gene>
<dbReference type="InterPro" id="IPR025355">
    <property type="entry name" value="DUF4259"/>
</dbReference>
<name>A0A1B2DMR7_9BACL</name>
<proteinExistence type="predicted"/>
<organism evidence="1">
    <name type="scientific">Paenibacillus sp. BIHB 4019</name>
    <dbReference type="NCBI Taxonomy" id="1870819"/>
    <lineage>
        <taxon>Bacteria</taxon>
        <taxon>Bacillati</taxon>
        <taxon>Bacillota</taxon>
        <taxon>Bacilli</taxon>
        <taxon>Bacillales</taxon>
        <taxon>Paenibacillaceae</taxon>
        <taxon>Paenibacillus</taxon>
    </lineage>
</organism>
<protein>
    <recommendedName>
        <fullName evidence="2">DUF4259 domain-containing protein</fullName>
    </recommendedName>
</protein>
<evidence type="ECO:0000313" key="1">
    <source>
        <dbReference type="EMBL" id="ANY68981.1"/>
    </source>
</evidence>
<sequence length="140" mass="15957">MGSWGTAALESDEGLDVLDALGKYAVDRQSIKLKELLAHYRELGFLAEDPEEVDFLYDNTAIALAEIVCVYIENGKTQYAELSGLTEIVWNKEDLLELKQLVQQVLDNKGGERELYELRDGDSDWINHLEKVIRILTERL</sequence>
<reference evidence="1" key="1">
    <citation type="submission" date="2016-08" db="EMBL/GenBank/DDBJ databases">
        <title>Complete Genome Seqeunce of Paenibacillus sp. BIHB 4019 from tea rhizoplane.</title>
        <authorList>
            <person name="Thakur R."/>
            <person name="Swarnkar M.K."/>
            <person name="Gulati A."/>
        </authorList>
    </citation>
    <scope>NUCLEOTIDE SEQUENCE [LARGE SCALE GENOMIC DNA]</scope>
    <source>
        <strain evidence="1">BIHB4019</strain>
    </source>
</reference>
<dbReference type="RefSeq" id="WP_099520029.1">
    <property type="nucleotide sequence ID" value="NZ_CP016808.1"/>
</dbReference>
<evidence type="ECO:0008006" key="2">
    <source>
        <dbReference type="Google" id="ProtNLM"/>
    </source>
</evidence>
<dbReference type="EMBL" id="CP016808">
    <property type="protein sequence ID" value="ANY68981.1"/>
    <property type="molecule type" value="Genomic_DNA"/>
</dbReference>